<protein>
    <recommendedName>
        <fullName evidence="3">BZIP domain-containing protein</fullName>
    </recommendedName>
</protein>
<organism evidence="4 5">
    <name type="scientific">Mytilus coruscus</name>
    <name type="common">Sea mussel</name>
    <dbReference type="NCBI Taxonomy" id="42192"/>
    <lineage>
        <taxon>Eukaryota</taxon>
        <taxon>Metazoa</taxon>
        <taxon>Spiralia</taxon>
        <taxon>Lophotrochozoa</taxon>
        <taxon>Mollusca</taxon>
        <taxon>Bivalvia</taxon>
        <taxon>Autobranchia</taxon>
        <taxon>Pteriomorphia</taxon>
        <taxon>Mytilida</taxon>
        <taxon>Mytiloidea</taxon>
        <taxon>Mytilidae</taxon>
        <taxon>Mytilinae</taxon>
        <taxon>Mytilus</taxon>
    </lineage>
</organism>
<dbReference type="InterPro" id="IPR031106">
    <property type="entry name" value="C/EBP"/>
</dbReference>
<evidence type="ECO:0000313" key="5">
    <source>
        <dbReference type="Proteomes" id="UP000507470"/>
    </source>
</evidence>
<proteinExistence type="predicted"/>
<dbReference type="GO" id="GO:0000978">
    <property type="term" value="F:RNA polymerase II cis-regulatory region sequence-specific DNA binding"/>
    <property type="evidence" value="ECO:0007669"/>
    <property type="project" value="TreeGrafter"/>
</dbReference>
<dbReference type="CDD" id="cd14693">
    <property type="entry name" value="bZIP_CEBP"/>
    <property type="match status" value="1"/>
</dbReference>
<dbReference type="PANTHER" id="PTHR23334:SF20">
    <property type="entry name" value="BASIC LEUCINE ZIPPER 24"/>
    <property type="match status" value="1"/>
</dbReference>
<dbReference type="AlphaFoldDB" id="A0A6J8BP05"/>
<feature type="compositionally biased region" description="Polar residues" evidence="2">
    <location>
        <begin position="188"/>
        <end position="199"/>
    </location>
</feature>
<dbReference type="OrthoDB" id="10032067at2759"/>
<sequence length="326" mass="36517">MSEYYSDSEVTATRNFDLRSVTPVTSGSLKFSTTADPNKTDFTDFILENKEWLKENSTLPNTFLYDSGVEIVTESDLKVPFDLDPSFEASVDIQELLKGADVNEEEFETLASALVSKEDTTLLDLVQQANGRSAIDTVTSNTFTNIVSSGSLYNNIDFMTNDEKVNTGHGVMFIEQLVDTVNTNDLLDSSQDNSRDSAFSDQIESVSSSVASPQESLIIRPFRNKPGRKPSGNGPIRPRKRQPVKDTAEYFEKRERNNVAVRKSRDKAKLKQIETEQRVQQLSDENETLNKKLDLLTKELNVLKSLFINVGSTLPKELEKMLAKCS</sequence>
<dbReference type="SUPFAM" id="SSF57959">
    <property type="entry name" value="Leucine zipper domain"/>
    <property type="match status" value="1"/>
</dbReference>
<evidence type="ECO:0000259" key="3">
    <source>
        <dbReference type="PROSITE" id="PS50217"/>
    </source>
</evidence>
<gene>
    <name evidence="4" type="ORF">MCOR_20930</name>
</gene>
<dbReference type="Gene3D" id="1.20.5.170">
    <property type="match status" value="1"/>
</dbReference>
<dbReference type="EMBL" id="CACVKT020003694">
    <property type="protein sequence ID" value="CAC5385382.1"/>
    <property type="molecule type" value="Genomic_DNA"/>
</dbReference>
<evidence type="ECO:0000256" key="2">
    <source>
        <dbReference type="SAM" id="MobiDB-lite"/>
    </source>
</evidence>
<keyword evidence="5" id="KW-1185">Reference proteome</keyword>
<dbReference type="Proteomes" id="UP000507470">
    <property type="component" value="Unassembled WGS sequence"/>
</dbReference>
<dbReference type="Pfam" id="PF07716">
    <property type="entry name" value="bZIP_2"/>
    <property type="match status" value="1"/>
</dbReference>
<dbReference type="InterPro" id="IPR046347">
    <property type="entry name" value="bZIP_sf"/>
</dbReference>
<dbReference type="GO" id="GO:0000981">
    <property type="term" value="F:DNA-binding transcription factor activity, RNA polymerase II-specific"/>
    <property type="evidence" value="ECO:0007669"/>
    <property type="project" value="TreeGrafter"/>
</dbReference>
<evidence type="ECO:0000313" key="4">
    <source>
        <dbReference type="EMBL" id="CAC5385382.1"/>
    </source>
</evidence>
<evidence type="ECO:0000256" key="1">
    <source>
        <dbReference type="SAM" id="Coils"/>
    </source>
</evidence>
<dbReference type="GO" id="GO:0006351">
    <property type="term" value="P:DNA-templated transcription"/>
    <property type="evidence" value="ECO:0007669"/>
    <property type="project" value="InterPro"/>
</dbReference>
<reference evidence="4 5" key="1">
    <citation type="submission" date="2020-06" db="EMBL/GenBank/DDBJ databases">
        <authorList>
            <person name="Li R."/>
            <person name="Bekaert M."/>
        </authorList>
    </citation>
    <scope>NUCLEOTIDE SEQUENCE [LARGE SCALE GENOMIC DNA]</scope>
    <source>
        <strain evidence="5">wild</strain>
    </source>
</reference>
<keyword evidence="1" id="KW-0175">Coiled coil</keyword>
<feature type="compositionally biased region" description="Low complexity" evidence="2">
    <location>
        <begin position="200"/>
        <end position="216"/>
    </location>
</feature>
<dbReference type="InterPro" id="IPR004827">
    <property type="entry name" value="bZIP"/>
</dbReference>
<dbReference type="PANTHER" id="PTHR23334">
    <property type="entry name" value="CCAAT/ENHANCER BINDING PROTEIN"/>
    <property type="match status" value="1"/>
</dbReference>
<feature type="domain" description="BZIP" evidence="3">
    <location>
        <begin position="247"/>
        <end position="310"/>
    </location>
</feature>
<feature type="coiled-coil region" evidence="1">
    <location>
        <begin position="265"/>
        <end position="306"/>
    </location>
</feature>
<feature type="region of interest" description="Disordered" evidence="2">
    <location>
        <begin position="188"/>
        <end position="246"/>
    </location>
</feature>
<accession>A0A6J8BP05</accession>
<name>A0A6J8BP05_MYTCO</name>
<dbReference type="PROSITE" id="PS50217">
    <property type="entry name" value="BZIP"/>
    <property type="match status" value="1"/>
</dbReference>
<dbReference type="SMART" id="SM00338">
    <property type="entry name" value="BRLZ"/>
    <property type="match status" value="1"/>
</dbReference>